<dbReference type="AlphaFoldDB" id="A0A238WM68"/>
<dbReference type="RefSeq" id="WP_089384821.1">
    <property type="nucleotide sequence ID" value="NZ_FZNQ01000008.1"/>
</dbReference>
<keyword evidence="2" id="KW-0812">Transmembrane</keyword>
<reference evidence="3 4" key="1">
    <citation type="submission" date="2017-06" db="EMBL/GenBank/DDBJ databases">
        <authorList>
            <person name="Kim H.J."/>
            <person name="Triplett B.A."/>
        </authorList>
    </citation>
    <scope>NUCLEOTIDE SEQUENCE [LARGE SCALE GENOMIC DNA]</scope>
    <source>
        <strain evidence="3 4">DSM 8800</strain>
    </source>
</reference>
<keyword evidence="2" id="KW-1133">Transmembrane helix</keyword>
<feature type="transmembrane region" description="Helical" evidence="2">
    <location>
        <begin position="56"/>
        <end position="73"/>
    </location>
</feature>
<dbReference type="EMBL" id="FZNQ01000008">
    <property type="protein sequence ID" value="SNR47655.1"/>
    <property type="molecule type" value="Genomic_DNA"/>
</dbReference>
<dbReference type="OrthoDB" id="308358at2157"/>
<accession>A0A238WM68</accession>
<evidence type="ECO:0000313" key="3">
    <source>
        <dbReference type="EMBL" id="SNR47655.1"/>
    </source>
</evidence>
<keyword evidence="4" id="KW-1185">Reference proteome</keyword>
<sequence length="92" mass="9783">MSDRSLTLLEIHLGDATIQIGPKTIGSKMATRDVSETEEEASDDPENRRCALRTPLLVLLVLGVVAAVVAVVWKQVAANGLEDATALDELNG</sequence>
<organism evidence="3 4">
    <name type="scientific">Halorubrum vacuolatum</name>
    <name type="common">Natronobacterium vacuolatum</name>
    <dbReference type="NCBI Taxonomy" id="63740"/>
    <lineage>
        <taxon>Archaea</taxon>
        <taxon>Methanobacteriati</taxon>
        <taxon>Methanobacteriota</taxon>
        <taxon>Stenosarchaea group</taxon>
        <taxon>Halobacteria</taxon>
        <taxon>Halobacteriales</taxon>
        <taxon>Haloferacaceae</taxon>
        <taxon>Halorubrum</taxon>
    </lineage>
</organism>
<protein>
    <submittedName>
        <fullName evidence="3">Uncharacterized protein</fullName>
    </submittedName>
</protein>
<dbReference type="Proteomes" id="UP000198397">
    <property type="component" value="Unassembled WGS sequence"/>
</dbReference>
<gene>
    <name evidence="3" type="ORF">SAMN06264855_108150</name>
</gene>
<evidence type="ECO:0000313" key="4">
    <source>
        <dbReference type="Proteomes" id="UP000198397"/>
    </source>
</evidence>
<name>A0A238WM68_HALVU</name>
<evidence type="ECO:0000256" key="2">
    <source>
        <dbReference type="SAM" id="Phobius"/>
    </source>
</evidence>
<feature type="region of interest" description="Disordered" evidence="1">
    <location>
        <begin position="27"/>
        <end position="47"/>
    </location>
</feature>
<keyword evidence="2" id="KW-0472">Membrane</keyword>
<proteinExistence type="predicted"/>
<evidence type="ECO:0000256" key="1">
    <source>
        <dbReference type="SAM" id="MobiDB-lite"/>
    </source>
</evidence>